<dbReference type="Pfam" id="PF10128">
    <property type="entry name" value="OpcA_G6PD_assem"/>
    <property type="match status" value="1"/>
</dbReference>
<gene>
    <name evidence="4" type="ORF">SAMN04489750_1345</name>
</gene>
<dbReference type="PANTHER" id="PTHR38658:SF1">
    <property type="entry name" value="OXPP CYCLE PROTEIN OPCA-RELATED"/>
    <property type="match status" value="1"/>
</dbReference>
<dbReference type="InterPro" id="IPR046801">
    <property type="entry name" value="OpcA_G6PD_N"/>
</dbReference>
<dbReference type="AlphaFoldDB" id="A0A2Y8ZQC4"/>
<evidence type="ECO:0000313" key="5">
    <source>
        <dbReference type="Proteomes" id="UP000250028"/>
    </source>
</evidence>
<sequence length="411" mass="44089">MIVNLPSSSVQDVSKAMVRLRNETGSMTLGRVMTLIIVTDEDYAEESLEAAAQASRQHPSRIIVVVRSAIRAAARMDAQIRLGGDAGASEIIVLRLYGELSDHGDAAVIPLLLADSPVVAWWPHEPGSDVAGSPIGKMADRRITDASSSKDPRRELQKRREHFDEGDTDMAWSRATRWRGLLAAALDQPPYEPVTSAVVTGASDSASADLLAGWLAICLKCPVRRVNGPAGRGLISVRLQRASGPIDLVRTEDQQATLSQPGHPVRRLALHRPTTADCLAEELRRLDKDDIYRETLLKGLPKVTQSRTTSAKATRKGETPSVQRATAEGKKAARRADSSMSARSLAKRSAPTAKKSAARKSATSTSATKATAKKAATTKTTAKKTTAKKTAAKKAPARKKASKRASTKAEK</sequence>
<feature type="compositionally biased region" description="Low complexity" evidence="1">
    <location>
        <begin position="338"/>
        <end position="380"/>
    </location>
</feature>
<accession>A0A2Y8ZQC4</accession>
<dbReference type="InterPro" id="IPR004555">
    <property type="entry name" value="G6PDH_assembly_OpcA"/>
</dbReference>
<feature type="region of interest" description="Disordered" evidence="1">
    <location>
        <begin position="141"/>
        <end position="167"/>
    </location>
</feature>
<feature type="compositionally biased region" description="Polar residues" evidence="1">
    <location>
        <begin position="303"/>
        <end position="312"/>
    </location>
</feature>
<dbReference type="InterPro" id="IPR046802">
    <property type="entry name" value="OpcA_G6PD_C"/>
</dbReference>
<reference evidence="5" key="1">
    <citation type="submission" date="2016-10" db="EMBL/GenBank/DDBJ databases">
        <authorList>
            <person name="Varghese N."/>
            <person name="Submissions S."/>
        </authorList>
    </citation>
    <scope>NUCLEOTIDE SEQUENCE [LARGE SCALE GENOMIC DNA]</scope>
    <source>
        <strain evidence="5">DSM 22951</strain>
    </source>
</reference>
<feature type="domain" description="Glucose-6-phosphate dehydrogenase assembly protein OpcA N-terminal" evidence="2">
    <location>
        <begin position="51"/>
        <end position="161"/>
    </location>
</feature>
<evidence type="ECO:0000259" key="2">
    <source>
        <dbReference type="Pfam" id="PF10128"/>
    </source>
</evidence>
<dbReference type="PANTHER" id="PTHR38658">
    <property type="entry name" value="OXPP CYCLE PROTEIN OPCA-RELATED"/>
    <property type="match status" value="1"/>
</dbReference>
<name>A0A2Y8ZQC4_9MICO</name>
<dbReference type="OrthoDB" id="128564at2"/>
<keyword evidence="5" id="KW-1185">Reference proteome</keyword>
<evidence type="ECO:0000256" key="1">
    <source>
        <dbReference type="SAM" id="MobiDB-lite"/>
    </source>
</evidence>
<proteinExistence type="predicted"/>
<evidence type="ECO:0000313" key="4">
    <source>
        <dbReference type="EMBL" id="SSA34044.1"/>
    </source>
</evidence>
<dbReference type="Proteomes" id="UP000250028">
    <property type="component" value="Unassembled WGS sequence"/>
</dbReference>
<feature type="compositionally biased region" description="Basic and acidic residues" evidence="1">
    <location>
        <begin position="327"/>
        <end position="337"/>
    </location>
</feature>
<dbReference type="RefSeq" id="WP_109688661.1">
    <property type="nucleotide sequence ID" value="NZ_QGDN01000001.1"/>
</dbReference>
<feature type="region of interest" description="Disordered" evidence="1">
    <location>
        <begin position="302"/>
        <end position="411"/>
    </location>
</feature>
<organism evidence="4 5">
    <name type="scientific">Branchiibius hedensis</name>
    <dbReference type="NCBI Taxonomy" id="672460"/>
    <lineage>
        <taxon>Bacteria</taxon>
        <taxon>Bacillati</taxon>
        <taxon>Actinomycetota</taxon>
        <taxon>Actinomycetes</taxon>
        <taxon>Micrococcales</taxon>
        <taxon>Dermacoccaceae</taxon>
        <taxon>Branchiibius</taxon>
    </lineage>
</organism>
<dbReference type="Pfam" id="PF20171">
    <property type="entry name" value="OpcA_G6PD_C"/>
    <property type="match status" value="1"/>
</dbReference>
<feature type="compositionally biased region" description="Basic residues" evidence="1">
    <location>
        <begin position="381"/>
        <end position="411"/>
    </location>
</feature>
<feature type="domain" description="Glucose-6-phosphate dehydrogenase assembly protein OpcA C-terminal" evidence="3">
    <location>
        <begin position="166"/>
        <end position="296"/>
    </location>
</feature>
<feature type="compositionally biased region" description="Basic and acidic residues" evidence="1">
    <location>
        <begin position="141"/>
        <end position="155"/>
    </location>
</feature>
<protein>
    <submittedName>
        <fullName evidence="4">Glucose-6-phosphate dehydrogenase assembly protein OpcA</fullName>
    </submittedName>
</protein>
<evidence type="ECO:0000259" key="3">
    <source>
        <dbReference type="Pfam" id="PF20171"/>
    </source>
</evidence>
<dbReference type="EMBL" id="UESZ01000001">
    <property type="protein sequence ID" value="SSA34044.1"/>
    <property type="molecule type" value="Genomic_DNA"/>
</dbReference>